<feature type="domain" description="Glycoside hydrolase family 5" evidence="8">
    <location>
        <begin position="125"/>
        <end position="390"/>
    </location>
</feature>
<dbReference type="Gene3D" id="3.20.20.80">
    <property type="entry name" value="Glycosidases"/>
    <property type="match status" value="1"/>
</dbReference>
<feature type="signal peptide" evidence="7">
    <location>
        <begin position="1"/>
        <end position="18"/>
    </location>
</feature>
<comment type="similarity">
    <text evidence="2 6">Belongs to the glycosyl hydrolase 5 (cellulase A) family.</text>
</comment>
<sequence length="422" mass="44827">MHFSTTILAAGLTVTALAAPIVERDDSNDDCGWEPTHAGNPGHAVKSTSAVLNLPSTSINPGGPLVSIETLAPQPTTVIPQPSGNTMISVPAPSATPTSEPVANASPVSPTAKSSGKFKFFGINEAGAEFGETVFPGIAGKTYQWPSTASIGTLMSKGMNTFRIPFLLERMTSGSLNAKLDTTYLSDLKKVVSFITEKGGYAVIDAHNYGRYHGNIITSTADFKTFWGNLAKEFAGNEKAIFDCNNEFHDMENSLVAQLDQACIDGIRGAGASKQYIFVEGNAWTSAGGWVNSGNGDSLKSLTDPSNKIIYEMHQYLDPNSGGKVAECASTTIGKDSIAKATTWLKENGKKGIIGEYAGGANPQCKQAVTGMLDAMVEANDVWMGALWWGGGAMWKDDYVYKLEPPSGQVYEAYIDLLGKYA</sequence>
<dbReference type="EC" id="3.2.1.4" evidence="3"/>
<name>A0A9N9KS07_9HELO</name>
<evidence type="ECO:0000256" key="1">
    <source>
        <dbReference type="ARBA" id="ARBA00000966"/>
    </source>
</evidence>
<evidence type="ECO:0000313" key="9">
    <source>
        <dbReference type="EMBL" id="CAG8951933.1"/>
    </source>
</evidence>
<evidence type="ECO:0000256" key="4">
    <source>
        <dbReference type="ARBA" id="ARBA00022801"/>
    </source>
</evidence>
<dbReference type="Pfam" id="PF00150">
    <property type="entry name" value="Cellulase"/>
    <property type="match status" value="1"/>
</dbReference>
<dbReference type="EMBL" id="CAJVRL010000044">
    <property type="protein sequence ID" value="CAG8951933.1"/>
    <property type="molecule type" value="Genomic_DNA"/>
</dbReference>
<evidence type="ECO:0000259" key="8">
    <source>
        <dbReference type="Pfam" id="PF00150"/>
    </source>
</evidence>
<evidence type="ECO:0000256" key="2">
    <source>
        <dbReference type="ARBA" id="ARBA00005641"/>
    </source>
</evidence>
<keyword evidence="10" id="KW-1185">Reference proteome</keyword>
<evidence type="ECO:0000256" key="5">
    <source>
        <dbReference type="ARBA" id="ARBA00023295"/>
    </source>
</evidence>
<dbReference type="OrthoDB" id="5823761at2759"/>
<keyword evidence="5 6" id="KW-0326">Glycosidase</keyword>
<organism evidence="9 10">
    <name type="scientific">Hymenoscyphus fraxineus</name>
    <dbReference type="NCBI Taxonomy" id="746836"/>
    <lineage>
        <taxon>Eukaryota</taxon>
        <taxon>Fungi</taxon>
        <taxon>Dikarya</taxon>
        <taxon>Ascomycota</taxon>
        <taxon>Pezizomycotina</taxon>
        <taxon>Leotiomycetes</taxon>
        <taxon>Helotiales</taxon>
        <taxon>Helotiaceae</taxon>
        <taxon>Hymenoscyphus</taxon>
    </lineage>
</organism>
<protein>
    <recommendedName>
        <fullName evidence="3">cellulase</fullName>
        <ecNumber evidence="3">3.2.1.4</ecNumber>
    </recommendedName>
</protein>
<comment type="caution">
    <text evidence="9">The sequence shown here is derived from an EMBL/GenBank/DDBJ whole genome shotgun (WGS) entry which is preliminary data.</text>
</comment>
<dbReference type="InterPro" id="IPR017853">
    <property type="entry name" value="GH"/>
</dbReference>
<evidence type="ECO:0000256" key="6">
    <source>
        <dbReference type="RuleBase" id="RU361153"/>
    </source>
</evidence>
<proteinExistence type="inferred from homology"/>
<accession>A0A9N9KS07</accession>
<feature type="chain" id="PRO_5040163010" description="cellulase" evidence="7">
    <location>
        <begin position="19"/>
        <end position="422"/>
    </location>
</feature>
<dbReference type="GO" id="GO:0008810">
    <property type="term" value="F:cellulase activity"/>
    <property type="evidence" value="ECO:0007669"/>
    <property type="project" value="UniProtKB-EC"/>
</dbReference>
<dbReference type="GO" id="GO:0009251">
    <property type="term" value="P:glucan catabolic process"/>
    <property type="evidence" value="ECO:0007669"/>
    <property type="project" value="TreeGrafter"/>
</dbReference>
<comment type="catalytic activity">
    <reaction evidence="1">
        <text>Endohydrolysis of (1-&gt;4)-beta-D-glucosidic linkages in cellulose, lichenin and cereal beta-D-glucans.</text>
        <dbReference type="EC" id="3.2.1.4"/>
    </reaction>
</comment>
<dbReference type="InterPro" id="IPR001547">
    <property type="entry name" value="Glyco_hydro_5"/>
</dbReference>
<dbReference type="PANTHER" id="PTHR34142">
    <property type="entry name" value="ENDO-BETA-1,4-GLUCANASE A"/>
    <property type="match status" value="1"/>
</dbReference>
<dbReference type="Proteomes" id="UP000696280">
    <property type="component" value="Unassembled WGS sequence"/>
</dbReference>
<evidence type="ECO:0000313" key="10">
    <source>
        <dbReference type="Proteomes" id="UP000696280"/>
    </source>
</evidence>
<dbReference type="PANTHER" id="PTHR34142:SF1">
    <property type="entry name" value="GLYCOSIDE HYDROLASE FAMILY 5 DOMAIN-CONTAINING PROTEIN"/>
    <property type="match status" value="1"/>
</dbReference>
<keyword evidence="7" id="KW-0732">Signal</keyword>
<evidence type="ECO:0000256" key="3">
    <source>
        <dbReference type="ARBA" id="ARBA00012601"/>
    </source>
</evidence>
<reference evidence="9" key="1">
    <citation type="submission" date="2021-07" db="EMBL/GenBank/DDBJ databases">
        <authorList>
            <person name="Durling M."/>
        </authorList>
    </citation>
    <scope>NUCLEOTIDE SEQUENCE</scope>
</reference>
<dbReference type="AlphaFoldDB" id="A0A9N9KS07"/>
<gene>
    <name evidence="9" type="ORF">HYFRA_00005738</name>
</gene>
<keyword evidence="4 6" id="KW-0378">Hydrolase</keyword>
<evidence type="ECO:0000256" key="7">
    <source>
        <dbReference type="SAM" id="SignalP"/>
    </source>
</evidence>
<dbReference type="SUPFAM" id="SSF51445">
    <property type="entry name" value="(Trans)glycosidases"/>
    <property type="match status" value="1"/>
</dbReference>